<dbReference type="InterPro" id="IPR038579">
    <property type="entry name" value="Ribosomal_eS21_sf"/>
</dbReference>
<evidence type="ECO:0000256" key="1">
    <source>
        <dbReference type="ARBA" id="ARBA00010228"/>
    </source>
</evidence>
<evidence type="ECO:0000313" key="6">
    <source>
        <dbReference type="Proteomes" id="UP001224775"/>
    </source>
</evidence>
<dbReference type="GO" id="GO:0003735">
    <property type="term" value="F:structural constituent of ribosome"/>
    <property type="evidence" value="ECO:0007669"/>
    <property type="project" value="InterPro"/>
</dbReference>
<dbReference type="AlphaFoldDB" id="A0AAD8XZI9"/>
<reference evidence="5" key="1">
    <citation type="submission" date="2023-06" db="EMBL/GenBank/DDBJ databases">
        <title>Survivors Of The Sea: Transcriptome response of Skeletonema marinoi to long-term dormancy.</title>
        <authorList>
            <person name="Pinder M.I.M."/>
            <person name="Kourtchenko O."/>
            <person name="Robertson E.K."/>
            <person name="Larsson T."/>
            <person name="Maumus F."/>
            <person name="Osuna-Cruz C.M."/>
            <person name="Vancaester E."/>
            <person name="Stenow R."/>
            <person name="Vandepoele K."/>
            <person name="Ploug H."/>
            <person name="Bruchert V."/>
            <person name="Godhe A."/>
            <person name="Topel M."/>
        </authorList>
    </citation>
    <scope>NUCLEOTIDE SEQUENCE</scope>
    <source>
        <strain evidence="5">R05AC</strain>
    </source>
</reference>
<gene>
    <name evidence="5" type="ORF">QTG54_012650</name>
</gene>
<dbReference type="EMBL" id="JATAAI010000028">
    <property type="protein sequence ID" value="KAK1736628.1"/>
    <property type="molecule type" value="Genomic_DNA"/>
</dbReference>
<dbReference type="GO" id="GO:1990904">
    <property type="term" value="C:ribonucleoprotein complex"/>
    <property type="evidence" value="ECO:0007669"/>
    <property type="project" value="UniProtKB-KW"/>
</dbReference>
<keyword evidence="3 4" id="KW-0687">Ribonucleoprotein</keyword>
<dbReference type="PIRSF" id="PIRSF002148">
    <property type="entry name" value="Ribosomal_S21e"/>
    <property type="match status" value="1"/>
</dbReference>
<evidence type="ECO:0000256" key="2">
    <source>
        <dbReference type="ARBA" id="ARBA00022980"/>
    </source>
</evidence>
<dbReference type="Proteomes" id="UP001224775">
    <property type="component" value="Unassembled WGS sequence"/>
</dbReference>
<comment type="similarity">
    <text evidence="1 4">Belongs to the eukaryotic ribosomal protein eS21 family.</text>
</comment>
<dbReference type="Pfam" id="PF01249">
    <property type="entry name" value="Ribosomal_S21e"/>
    <property type="match status" value="1"/>
</dbReference>
<dbReference type="GO" id="GO:0005840">
    <property type="term" value="C:ribosome"/>
    <property type="evidence" value="ECO:0007669"/>
    <property type="project" value="UniProtKB-KW"/>
</dbReference>
<proteinExistence type="inferred from homology"/>
<evidence type="ECO:0000256" key="3">
    <source>
        <dbReference type="ARBA" id="ARBA00023274"/>
    </source>
</evidence>
<protein>
    <recommendedName>
        <fullName evidence="4">40S ribosomal protein S21</fullName>
    </recommendedName>
</protein>
<dbReference type="Gene3D" id="3.30.1230.20">
    <property type="match status" value="1"/>
</dbReference>
<dbReference type="GO" id="GO:0006412">
    <property type="term" value="P:translation"/>
    <property type="evidence" value="ECO:0007669"/>
    <property type="project" value="InterPro"/>
</dbReference>
<comment type="caution">
    <text evidence="5">The sequence shown here is derived from an EMBL/GenBank/DDBJ whole genome shotgun (WGS) entry which is preliminary data.</text>
</comment>
<name>A0AAD8XZI9_9STRA</name>
<dbReference type="InterPro" id="IPR001931">
    <property type="entry name" value="Ribosomal_eS21"/>
</dbReference>
<organism evidence="5 6">
    <name type="scientific">Skeletonema marinoi</name>
    <dbReference type="NCBI Taxonomy" id="267567"/>
    <lineage>
        <taxon>Eukaryota</taxon>
        <taxon>Sar</taxon>
        <taxon>Stramenopiles</taxon>
        <taxon>Ochrophyta</taxon>
        <taxon>Bacillariophyta</taxon>
        <taxon>Coscinodiscophyceae</taxon>
        <taxon>Thalassiosirophycidae</taxon>
        <taxon>Thalassiosirales</taxon>
        <taxon>Skeletonemataceae</taxon>
        <taxon>Skeletonema</taxon>
        <taxon>Skeletonema marinoi-dohrnii complex</taxon>
    </lineage>
</organism>
<evidence type="ECO:0000313" key="5">
    <source>
        <dbReference type="EMBL" id="KAK1736628.1"/>
    </source>
</evidence>
<dbReference type="FunFam" id="3.30.1230.20:FF:000008">
    <property type="entry name" value="40S ribosomal protein S21"/>
    <property type="match status" value="1"/>
</dbReference>
<sequence>MQNETGQNVDLYIPRKCSWTNRLVRAKDHGSVQLNVANVDPVTGLYTGESAAFCLSGYIRDKAEGDMALTALVETSDKKAAESQE</sequence>
<accession>A0AAD8XZI9</accession>
<keyword evidence="2 4" id="KW-0689">Ribosomal protein</keyword>
<keyword evidence="6" id="KW-1185">Reference proteome</keyword>
<dbReference type="PANTHER" id="PTHR10442">
    <property type="entry name" value="40S RIBOSOMAL PROTEIN S21"/>
    <property type="match status" value="1"/>
</dbReference>
<evidence type="ECO:0000256" key="4">
    <source>
        <dbReference type="PIRNR" id="PIRNR002148"/>
    </source>
</evidence>